<dbReference type="AlphaFoldDB" id="A0A1Y5IIV0"/>
<feature type="domain" description="HTH myb-type" evidence="3">
    <location>
        <begin position="419"/>
        <end position="467"/>
    </location>
</feature>
<dbReference type="PANTHER" id="PTHR45614:SF25">
    <property type="entry name" value="MYB PROTEIN"/>
    <property type="match status" value="1"/>
</dbReference>
<feature type="domain" description="Myb-like" evidence="2">
    <location>
        <begin position="361"/>
        <end position="412"/>
    </location>
</feature>
<organism evidence="4">
    <name type="scientific">Ostreococcus tauri</name>
    <name type="common">Marine green alga</name>
    <dbReference type="NCBI Taxonomy" id="70448"/>
    <lineage>
        <taxon>Eukaryota</taxon>
        <taxon>Viridiplantae</taxon>
        <taxon>Chlorophyta</taxon>
        <taxon>Mamiellophyceae</taxon>
        <taxon>Mamiellales</taxon>
        <taxon>Bathycoccaceae</taxon>
        <taxon>Ostreococcus</taxon>
    </lineage>
</organism>
<accession>A0A1Y5IIV0</accession>
<dbReference type="PROSITE" id="PS51294">
    <property type="entry name" value="HTH_MYB"/>
    <property type="match status" value="2"/>
</dbReference>
<dbReference type="GO" id="GO:0000981">
    <property type="term" value="F:DNA-binding transcription factor activity, RNA polymerase II-specific"/>
    <property type="evidence" value="ECO:0007669"/>
    <property type="project" value="TreeGrafter"/>
</dbReference>
<evidence type="ECO:0000313" key="4">
    <source>
        <dbReference type="EMBL" id="OUS48084.1"/>
    </source>
</evidence>
<gene>
    <name evidence="4" type="ORF">BE221DRAFT_190439</name>
</gene>
<dbReference type="Pfam" id="PF00249">
    <property type="entry name" value="Myb_DNA-binding"/>
    <property type="match status" value="2"/>
</dbReference>
<dbReference type="GO" id="GO:0000978">
    <property type="term" value="F:RNA polymerase II cis-regulatory region sequence-specific DNA binding"/>
    <property type="evidence" value="ECO:0007669"/>
    <property type="project" value="TreeGrafter"/>
</dbReference>
<dbReference type="CDD" id="cd00167">
    <property type="entry name" value="SANT"/>
    <property type="match status" value="2"/>
</dbReference>
<dbReference type="PROSITE" id="PS50090">
    <property type="entry name" value="MYB_LIKE"/>
    <property type="match status" value="2"/>
</dbReference>
<feature type="domain" description="Myb-like" evidence="2">
    <location>
        <begin position="413"/>
        <end position="463"/>
    </location>
</feature>
<dbReference type="EMBL" id="KZ155776">
    <property type="protein sequence ID" value="OUS48084.1"/>
    <property type="molecule type" value="Genomic_DNA"/>
</dbReference>
<dbReference type="GO" id="GO:0005634">
    <property type="term" value="C:nucleus"/>
    <property type="evidence" value="ECO:0007669"/>
    <property type="project" value="TreeGrafter"/>
</dbReference>
<protein>
    <submittedName>
        <fullName evidence="4">Myb family transcription factor-like protein</fullName>
    </submittedName>
</protein>
<reference evidence="4" key="1">
    <citation type="submission" date="2017-04" db="EMBL/GenBank/DDBJ databases">
        <title>Population genomics of picophytoplankton unveils novel chromosome hypervariability.</title>
        <authorList>
            <consortium name="DOE Joint Genome Institute"/>
            <person name="Blanc-Mathieu R."/>
            <person name="Krasovec M."/>
            <person name="Hebrard M."/>
            <person name="Yau S."/>
            <person name="Desgranges E."/>
            <person name="Martin J."/>
            <person name="Schackwitz W."/>
            <person name="Kuo A."/>
            <person name="Salin G."/>
            <person name="Donnadieu C."/>
            <person name="Desdevises Y."/>
            <person name="Sanchez-Ferandin S."/>
            <person name="Moreau H."/>
            <person name="Rivals E."/>
            <person name="Grigoriev I.V."/>
            <person name="Grimsley N."/>
            <person name="Eyre-Walker A."/>
            <person name="Piganeau G."/>
        </authorList>
    </citation>
    <scope>NUCLEOTIDE SEQUENCE [LARGE SCALE GENOMIC DNA]</scope>
    <source>
        <strain evidence="4">RCC 1115</strain>
    </source>
</reference>
<feature type="compositionally biased region" description="Basic and acidic residues" evidence="1">
    <location>
        <begin position="44"/>
        <end position="68"/>
    </location>
</feature>
<feature type="region of interest" description="Disordered" evidence="1">
    <location>
        <begin position="227"/>
        <end position="284"/>
    </location>
</feature>
<evidence type="ECO:0000259" key="3">
    <source>
        <dbReference type="PROSITE" id="PS51294"/>
    </source>
</evidence>
<dbReference type="Proteomes" id="UP000195557">
    <property type="component" value="Unassembled WGS sequence"/>
</dbReference>
<dbReference type="eggNOG" id="KOG0048">
    <property type="taxonomic scope" value="Eukaryota"/>
</dbReference>
<dbReference type="InterPro" id="IPR017930">
    <property type="entry name" value="Myb_dom"/>
</dbReference>
<feature type="region of interest" description="Disordered" evidence="1">
    <location>
        <begin position="459"/>
        <end position="484"/>
    </location>
</feature>
<name>A0A1Y5IIV0_OSTTA</name>
<feature type="compositionally biased region" description="Basic and acidic residues" evidence="1">
    <location>
        <begin position="266"/>
        <end position="284"/>
    </location>
</feature>
<proteinExistence type="predicted"/>
<sequence>MSRSTRSGGGTVDVNGTAYTTSERDELKSLLVSGTTPRTSKRSRLGERANERDAEAGEAKDTKVHDANTMRAMMLERQPSLKSIKTKVEAGNGASGARRKSDGANEGGPMGRGVNFDKDGNTPRDAYAADGEILGSIDSGTPNFFHDQNALKDDAMGGGRRVPAYALAAIGNSPGSADAKYFDNNEIVDLLMIVHGRSEAKNMHRDTETSLETPTLAQVNMLCTAPRTWDRRGQRRETSPDISSEGALAFESKRRGAASAQKNKRQRTETKNRHGTPEILSKEEEALRKMKAFSTRGSNLRNVDDSELMDTLIDAHGDPLSKTMKTLCLKHNARATALNYEHEAALAKANGEKKAAETDGEIHAKSRSWTDEEDAFVRALVREHGPKKWAVIADQLVGKTQKQVYARWRDYLQPGLTTRPWAPFEEEHLIKIQEVIGNQWAVLARLLPGRSPNAIKNKFHATRRKFERAPGDGDRDDDEGVDAH</sequence>
<evidence type="ECO:0000259" key="2">
    <source>
        <dbReference type="PROSITE" id="PS50090"/>
    </source>
</evidence>
<feature type="region of interest" description="Disordered" evidence="1">
    <location>
        <begin position="1"/>
        <end position="127"/>
    </location>
</feature>
<dbReference type="Gene3D" id="1.10.10.60">
    <property type="entry name" value="Homeodomain-like"/>
    <property type="match status" value="2"/>
</dbReference>
<dbReference type="InterPro" id="IPR009057">
    <property type="entry name" value="Homeodomain-like_sf"/>
</dbReference>
<feature type="compositionally biased region" description="Basic and acidic residues" evidence="1">
    <location>
        <begin position="228"/>
        <end position="239"/>
    </location>
</feature>
<dbReference type="InterPro" id="IPR001005">
    <property type="entry name" value="SANT/Myb"/>
</dbReference>
<evidence type="ECO:0000256" key="1">
    <source>
        <dbReference type="SAM" id="MobiDB-lite"/>
    </source>
</evidence>
<dbReference type="SUPFAM" id="SSF46689">
    <property type="entry name" value="Homeodomain-like"/>
    <property type="match status" value="1"/>
</dbReference>
<dbReference type="SMART" id="SM00717">
    <property type="entry name" value="SANT"/>
    <property type="match status" value="2"/>
</dbReference>
<feature type="compositionally biased region" description="Acidic residues" evidence="1">
    <location>
        <begin position="474"/>
        <end position="484"/>
    </location>
</feature>
<feature type="domain" description="HTH myb-type" evidence="3">
    <location>
        <begin position="365"/>
        <end position="416"/>
    </location>
</feature>
<dbReference type="InterPro" id="IPR050560">
    <property type="entry name" value="MYB_TF"/>
</dbReference>
<dbReference type="PANTHER" id="PTHR45614">
    <property type="entry name" value="MYB PROTEIN-RELATED"/>
    <property type="match status" value="1"/>
</dbReference>